<dbReference type="OrthoDB" id="6656286at2"/>
<sequence length="308" mass="34174">MQIKPILTLTVLGSIFLSACSTTPTSQVQANKQPAVLEPIVYTEPQVSAPFYALNPADYTAPPEFEVNLQKAINAPLTKLRVKADPNNPNSEEIILDQNRFIIPVANSNDKAMKFAVLAQDNELDVTDIDDFLTILEGKARHYPTRFDVKREKSGMTDKLKDIIVTLDQYAVQPNASYDILLRAAKANHMARNLDMGDKYGPKALSYATRLLKLKPNDPETSFWLGFGLSEGGAFKEATPYLKTAMDAGIQEAHLSMVNNYLGLEQKKNALTTLNNYKITYPSEAGVVDQVRASIESGNRYNVWQRGS</sequence>
<feature type="chain" id="PRO_5017309449" description="Tetratricopeptide repeat-containing protein" evidence="1">
    <location>
        <begin position="20"/>
        <end position="308"/>
    </location>
</feature>
<evidence type="ECO:0000256" key="1">
    <source>
        <dbReference type="SAM" id="SignalP"/>
    </source>
</evidence>
<dbReference type="Gene3D" id="1.25.40.10">
    <property type="entry name" value="Tetratricopeptide repeat domain"/>
    <property type="match status" value="1"/>
</dbReference>
<keyword evidence="3" id="KW-1185">Reference proteome</keyword>
<keyword evidence="1" id="KW-0732">Signal</keyword>
<dbReference type="EMBL" id="FMYK01000001">
    <property type="protein sequence ID" value="SDB88066.1"/>
    <property type="molecule type" value="Genomic_DNA"/>
</dbReference>
<dbReference type="AlphaFoldDB" id="A0A1G6H3S3"/>
<name>A0A1G6H3S3_9GAMM</name>
<dbReference type="Proteomes" id="UP000242317">
    <property type="component" value="Unassembled WGS sequence"/>
</dbReference>
<dbReference type="PROSITE" id="PS51257">
    <property type="entry name" value="PROKAR_LIPOPROTEIN"/>
    <property type="match status" value="1"/>
</dbReference>
<dbReference type="NCBIfam" id="NF046096">
    <property type="entry name" value="ABUW_2363_fam_LP"/>
    <property type="match status" value="1"/>
</dbReference>
<feature type="signal peptide" evidence="1">
    <location>
        <begin position="1"/>
        <end position="19"/>
    </location>
</feature>
<evidence type="ECO:0008006" key="4">
    <source>
        <dbReference type="Google" id="ProtNLM"/>
    </source>
</evidence>
<accession>A0A1G6H3S3</accession>
<evidence type="ECO:0000313" key="2">
    <source>
        <dbReference type="EMBL" id="SDB88066.1"/>
    </source>
</evidence>
<protein>
    <recommendedName>
        <fullName evidence="4">Tetratricopeptide repeat-containing protein</fullName>
    </recommendedName>
</protein>
<reference evidence="3" key="1">
    <citation type="submission" date="2016-09" db="EMBL/GenBank/DDBJ databases">
        <authorList>
            <person name="Varghese N."/>
            <person name="Submissions S."/>
        </authorList>
    </citation>
    <scope>NUCLEOTIDE SEQUENCE [LARGE SCALE GENOMIC DNA]</scope>
    <source>
        <strain evidence="3">ANC 3699</strain>
    </source>
</reference>
<dbReference type="RefSeq" id="WP_092615822.1">
    <property type="nucleotide sequence ID" value="NZ_FMYK01000001.1"/>
</dbReference>
<evidence type="ECO:0000313" key="3">
    <source>
        <dbReference type="Proteomes" id="UP000242317"/>
    </source>
</evidence>
<dbReference type="InterPro" id="IPR011990">
    <property type="entry name" value="TPR-like_helical_dom_sf"/>
</dbReference>
<gene>
    <name evidence="2" type="ORF">SAMN05421749_101653</name>
</gene>
<proteinExistence type="predicted"/>
<organism evidence="2 3">
    <name type="scientific">Acinetobacter marinus</name>
    <dbReference type="NCBI Taxonomy" id="281375"/>
    <lineage>
        <taxon>Bacteria</taxon>
        <taxon>Pseudomonadati</taxon>
        <taxon>Pseudomonadota</taxon>
        <taxon>Gammaproteobacteria</taxon>
        <taxon>Moraxellales</taxon>
        <taxon>Moraxellaceae</taxon>
        <taxon>Acinetobacter</taxon>
    </lineage>
</organism>